<gene>
    <name evidence="1" type="ORF">EVOR1521_LOCUS8272</name>
</gene>
<reference evidence="1" key="1">
    <citation type="submission" date="2023-08" db="EMBL/GenBank/DDBJ databases">
        <authorList>
            <person name="Chen Y."/>
            <person name="Shah S."/>
            <person name="Dougan E. K."/>
            <person name="Thang M."/>
            <person name="Chan C."/>
        </authorList>
    </citation>
    <scope>NUCLEOTIDE SEQUENCE</scope>
</reference>
<sequence>MFYFPYHSGFAVVQEGAPGLYTQLTRSEKIAEKFGSRMAMLNILEYQAGRDRQGEKMVEGFFCDLLVVSVESWRHLPQGIHTLTPLVRAGMTGFQGERGRGFGFSTMKDVFFVLLHEPCERKVGGQLDKDDEDGQALIHACRFMEDLQEFLSDLHAGVDANGIPDERYFVMPDNSMVPWEQVSQPHVERGRWSHRSDQAVTKVETGQVARNLLRKKGPEIESQQFSFESLPDDRFSQRSRGSLRIASATEMNRGEAGCSQVDFGRCINCLVSEFLAFSRFLGLDHVSGQPKVATSGRSTTEVRGQALVNRW</sequence>
<dbReference type="EMBL" id="CAUJNA010000700">
    <property type="protein sequence ID" value="CAJ1380299.1"/>
    <property type="molecule type" value="Genomic_DNA"/>
</dbReference>
<proteinExistence type="predicted"/>
<accession>A0AA36I5Z3</accession>
<protein>
    <submittedName>
        <fullName evidence="1">Uncharacterized protein</fullName>
    </submittedName>
</protein>
<dbReference type="AlphaFoldDB" id="A0AA36I5Z3"/>
<evidence type="ECO:0000313" key="2">
    <source>
        <dbReference type="Proteomes" id="UP001178507"/>
    </source>
</evidence>
<organism evidence="1 2">
    <name type="scientific">Effrenium voratum</name>
    <dbReference type="NCBI Taxonomy" id="2562239"/>
    <lineage>
        <taxon>Eukaryota</taxon>
        <taxon>Sar</taxon>
        <taxon>Alveolata</taxon>
        <taxon>Dinophyceae</taxon>
        <taxon>Suessiales</taxon>
        <taxon>Symbiodiniaceae</taxon>
        <taxon>Effrenium</taxon>
    </lineage>
</organism>
<evidence type="ECO:0000313" key="1">
    <source>
        <dbReference type="EMBL" id="CAJ1380299.1"/>
    </source>
</evidence>
<comment type="caution">
    <text evidence="1">The sequence shown here is derived from an EMBL/GenBank/DDBJ whole genome shotgun (WGS) entry which is preliminary data.</text>
</comment>
<dbReference type="Proteomes" id="UP001178507">
    <property type="component" value="Unassembled WGS sequence"/>
</dbReference>
<keyword evidence="2" id="KW-1185">Reference proteome</keyword>
<name>A0AA36I5Z3_9DINO</name>